<sequence>MSTKKIILITLLVVIAVVLFPEKYTNTKFNKTCKDYCESEQSSGLQGGLQDLNCTLPEGGVVEGCLGISADFQCKSTMKCFLRCNSICFGHSYKTGDTRGFLEKKLDAIKNIF</sequence>
<dbReference type="Proteomes" id="UP000033947">
    <property type="component" value="Unassembled WGS sequence"/>
</dbReference>
<proteinExistence type="predicted"/>
<evidence type="ECO:0000313" key="2">
    <source>
        <dbReference type="Proteomes" id="UP000033947"/>
    </source>
</evidence>
<dbReference type="AlphaFoldDB" id="A0A0G0YS18"/>
<comment type="caution">
    <text evidence="1">The sequence shown here is derived from an EMBL/GenBank/DDBJ whole genome shotgun (WGS) entry which is preliminary data.</text>
</comment>
<organism evidence="1 2">
    <name type="scientific">candidate division WWE3 bacterium GW2011_GWC2_41_23</name>
    <dbReference type="NCBI Taxonomy" id="1619123"/>
    <lineage>
        <taxon>Bacteria</taxon>
        <taxon>Katanobacteria</taxon>
    </lineage>
</organism>
<dbReference type="EMBL" id="LCBB01000005">
    <property type="protein sequence ID" value="KKS03163.1"/>
    <property type="molecule type" value="Genomic_DNA"/>
</dbReference>
<protein>
    <submittedName>
        <fullName evidence="1">Uncharacterized protein</fullName>
    </submittedName>
</protein>
<accession>A0A0G0YS18</accession>
<gene>
    <name evidence="1" type="ORF">UU55_C0005G0071</name>
</gene>
<evidence type="ECO:0000313" key="1">
    <source>
        <dbReference type="EMBL" id="KKS03163.1"/>
    </source>
</evidence>
<reference evidence="1 2" key="1">
    <citation type="journal article" date="2015" name="Nature">
        <title>rRNA introns, odd ribosomes, and small enigmatic genomes across a large radiation of phyla.</title>
        <authorList>
            <person name="Brown C.T."/>
            <person name="Hug L.A."/>
            <person name="Thomas B.C."/>
            <person name="Sharon I."/>
            <person name="Castelle C.J."/>
            <person name="Singh A."/>
            <person name="Wilkins M.J."/>
            <person name="Williams K.H."/>
            <person name="Banfield J.F."/>
        </authorList>
    </citation>
    <scope>NUCLEOTIDE SEQUENCE [LARGE SCALE GENOMIC DNA]</scope>
</reference>
<name>A0A0G0YS18_UNCKA</name>